<dbReference type="OrthoDB" id="2962374at2759"/>
<dbReference type="Pfam" id="PF01447">
    <property type="entry name" value="Peptidase_M4"/>
    <property type="match status" value="1"/>
</dbReference>
<evidence type="ECO:0000256" key="3">
    <source>
        <dbReference type="ARBA" id="ARBA00022723"/>
    </source>
</evidence>
<dbReference type="Pfam" id="PF02868">
    <property type="entry name" value="Peptidase_M4_C"/>
    <property type="match status" value="1"/>
</dbReference>
<organism evidence="10 11">
    <name type="scientific">Cristinia sonorae</name>
    <dbReference type="NCBI Taxonomy" id="1940300"/>
    <lineage>
        <taxon>Eukaryota</taxon>
        <taxon>Fungi</taxon>
        <taxon>Dikarya</taxon>
        <taxon>Basidiomycota</taxon>
        <taxon>Agaricomycotina</taxon>
        <taxon>Agaricomycetes</taxon>
        <taxon>Agaricomycetidae</taxon>
        <taxon>Agaricales</taxon>
        <taxon>Pleurotineae</taxon>
        <taxon>Stephanosporaceae</taxon>
        <taxon>Cristinia</taxon>
    </lineage>
</organism>
<feature type="domain" description="Peptidase M4 C-terminal" evidence="9">
    <location>
        <begin position="179"/>
        <end position="352"/>
    </location>
</feature>
<keyword evidence="6" id="KW-0482">Metalloprotease</keyword>
<keyword evidence="11" id="KW-1185">Reference proteome</keyword>
<name>A0A8K0XSI1_9AGAR</name>
<evidence type="ECO:0000259" key="8">
    <source>
        <dbReference type="Pfam" id="PF01447"/>
    </source>
</evidence>
<evidence type="ECO:0000256" key="7">
    <source>
        <dbReference type="SAM" id="MobiDB-lite"/>
    </source>
</evidence>
<proteinExistence type="inferred from homology"/>
<protein>
    <recommendedName>
        <fullName evidence="12">Neutral metalloproteinase</fullName>
    </recommendedName>
</protein>
<dbReference type="InterPro" id="IPR027268">
    <property type="entry name" value="Peptidase_M4/M1_CTD_sf"/>
</dbReference>
<dbReference type="EMBL" id="JAEVFJ010000008">
    <property type="protein sequence ID" value="KAH8103045.1"/>
    <property type="molecule type" value="Genomic_DNA"/>
</dbReference>
<keyword evidence="5" id="KW-0862">Zinc</keyword>
<dbReference type="PRINTS" id="PR00730">
    <property type="entry name" value="THERMOLYSIN"/>
</dbReference>
<keyword evidence="4" id="KW-0378">Hydrolase</keyword>
<dbReference type="AlphaFoldDB" id="A0A8K0XSI1"/>
<evidence type="ECO:0000313" key="11">
    <source>
        <dbReference type="Proteomes" id="UP000813824"/>
    </source>
</evidence>
<evidence type="ECO:0008006" key="12">
    <source>
        <dbReference type="Google" id="ProtNLM"/>
    </source>
</evidence>
<feature type="compositionally biased region" description="Polar residues" evidence="7">
    <location>
        <begin position="12"/>
        <end position="29"/>
    </location>
</feature>
<accession>A0A8K0XSI1</accession>
<evidence type="ECO:0000313" key="10">
    <source>
        <dbReference type="EMBL" id="KAH8103045.1"/>
    </source>
</evidence>
<keyword evidence="3" id="KW-0479">Metal-binding</keyword>
<dbReference type="InterPro" id="IPR023612">
    <property type="entry name" value="Peptidase_M4"/>
</dbReference>
<dbReference type="PANTHER" id="PTHR43579">
    <property type="match status" value="1"/>
</dbReference>
<dbReference type="GO" id="GO:0006508">
    <property type="term" value="P:proteolysis"/>
    <property type="evidence" value="ECO:0007669"/>
    <property type="project" value="UniProtKB-KW"/>
</dbReference>
<gene>
    <name evidence="10" type="ORF">BXZ70DRAFT_768707</name>
</gene>
<evidence type="ECO:0000256" key="4">
    <source>
        <dbReference type="ARBA" id="ARBA00022801"/>
    </source>
</evidence>
<evidence type="ECO:0000256" key="5">
    <source>
        <dbReference type="ARBA" id="ARBA00022833"/>
    </source>
</evidence>
<dbReference type="PANTHER" id="PTHR43579:SF1">
    <property type="entry name" value="NEUTRAL METALLOPROTEINASE"/>
    <property type="match status" value="1"/>
</dbReference>
<keyword evidence="2" id="KW-0645">Protease</keyword>
<dbReference type="InterPro" id="IPR052759">
    <property type="entry name" value="Metalloprotease_M4"/>
</dbReference>
<evidence type="ECO:0000259" key="9">
    <source>
        <dbReference type="Pfam" id="PF02868"/>
    </source>
</evidence>
<comment type="caution">
    <text evidence="10">The sequence shown here is derived from an EMBL/GenBank/DDBJ whole genome shotgun (WGS) entry which is preliminary data.</text>
</comment>
<dbReference type="Proteomes" id="UP000813824">
    <property type="component" value="Unassembled WGS sequence"/>
</dbReference>
<dbReference type="GO" id="GO:0004222">
    <property type="term" value="F:metalloendopeptidase activity"/>
    <property type="evidence" value="ECO:0007669"/>
    <property type="project" value="InterPro"/>
</dbReference>
<comment type="similarity">
    <text evidence="1">Belongs to the peptidase M4 family.</text>
</comment>
<dbReference type="Gene3D" id="1.10.390.10">
    <property type="entry name" value="Neutral Protease Domain 2"/>
    <property type="match status" value="1"/>
</dbReference>
<dbReference type="GO" id="GO:0046872">
    <property type="term" value="F:metal ion binding"/>
    <property type="evidence" value="ECO:0007669"/>
    <property type="project" value="UniProtKB-KW"/>
</dbReference>
<feature type="domain" description="Peptidase M4" evidence="8">
    <location>
        <begin position="95"/>
        <end position="176"/>
    </location>
</feature>
<evidence type="ECO:0000256" key="1">
    <source>
        <dbReference type="ARBA" id="ARBA00009388"/>
    </source>
</evidence>
<feature type="region of interest" description="Disordered" evidence="7">
    <location>
        <begin position="12"/>
        <end position="40"/>
    </location>
</feature>
<evidence type="ECO:0000256" key="6">
    <source>
        <dbReference type="ARBA" id="ARBA00023049"/>
    </source>
</evidence>
<dbReference type="Gene3D" id="3.10.170.10">
    <property type="match status" value="1"/>
</dbReference>
<dbReference type="SUPFAM" id="SSF55486">
    <property type="entry name" value="Metalloproteases ('zincins'), catalytic domain"/>
    <property type="match status" value="1"/>
</dbReference>
<reference evidence="10" key="1">
    <citation type="journal article" date="2021" name="New Phytol.">
        <title>Evolutionary innovations through gain and loss of genes in the ectomycorrhizal Boletales.</title>
        <authorList>
            <person name="Wu G."/>
            <person name="Miyauchi S."/>
            <person name="Morin E."/>
            <person name="Kuo A."/>
            <person name="Drula E."/>
            <person name="Varga T."/>
            <person name="Kohler A."/>
            <person name="Feng B."/>
            <person name="Cao Y."/>
            <person name="Lipzen A."/>
            <person name="Daum C."/>
            <person name="Hundley H."/>
            <person name="Pangilinan J."/>
            <person name="Johnson J."/>
            <person name="Barry K."/>
            <person name="LaButti K."/>
            <person name="Ng V."/>
            <person name="Ahrendt S."/>
            <person name="Min B."/>
            <person name="Choi I.G."/>
            <person name="Park H."/>
            <person name="Plett J.M."/>
            <person name="Magnuson J."/>
            <person name="Spatafora J.W."/>
            <person name="Nagy L.G."/>
            <person name="Henrissat B."/>
            <person name="Grigoriev I.V."/>
            <person name="Yang Z.L."/>
            <person name="Xu J."/>
            <person name="Martin F.M."/>
        </authorList>
    </citation>
    <scope>NUCLEOTIDE SEQUENCE</scope>
    <source>
        <strain evidence="10">KKN 215</strain>
    </source>
</reference>
<dbReference type="CDD" id="cd09597">
    <property type="entry name" value="M4_TLP"/>
    <property type="match status" value="1"/>
</dbReference>
<dbReference type="InterPro" id="IPR013856">
    <property type="entry name" value="Peptidase_M4_domain"/>
</dbReference>
<dbReference type="InterPro" id="IPR001570">
    <property type="entry name" value="Peptidase_M4_C_domain"/>
</dbReference>
<evidence type="ECO:0000256" key="2">
    <source>
        <dbReference type="ARBA" id="ARBA00022670"/>
    </source>
</evidence>
<sequence length="474" mass="52020">MYHLRSQVVINQHDGSTHSQASSQGTSHGHGSAGIVPSSISTNIANSKSSTSSSASIINPVPIRLNRRVWSANNTRYWDGKIVRSEGEPKTADVVANECYDGFGDTFTFFLDVFGRNSIDGYGETLVGSVHYDQNWGNAIWDGARVLFGDGQIFRFNRLTIALDVIGHELTHAVTQHTSKLVYESLSGALNESMSDVFGIMVKQYRLKETAKDSNWLIGEGLLAKEVKGTALRSMKEPGTAYDDPIWKKDPQVSHYSQVVKSPPPYTKDNDFGGVHIYSGVPNRAFYLVAINLGGNSWDRAGRIWWAVLSGDQLQPTANFHDFAKLTCSQAERIYGTAVKTVVEHAWTVVGIDVGTKPRPKRSTVTGVWKGTRSGAPCECTFTVSGTTLSGRGTTTVNNSISSFTVTNGRILANGSISFTANYPEHSNEEFRGNVSKSGDSITGNWENSDRQEYLKAGWTDSHILYGTFHLRRQ</sequence>